<evidence type="ECO:0000313" key="2">
    <source>
        <dbReference type="Proteomes" id="UP000027583"/>
    </source>
</evidence>
<organism evidence="1 2">
    <name type="scientific">Asaia bogorensis</name>
    <dbReference type="NCBI Taxonomy" id="91915"/>
    <lineage>
        <taxon>Bacteria</taxon>
        <taxon>Pseudomonadati</taxon>
        <taxon>Pseudomonadota</taxon>
        <taxon>Alphaproteobacteria</taxon>
        <taxon>Acetobacterales</taxon>
        <taxon>Acetobacteraceae</taxon>
        <taxon>Asaia</taxon>
    </lineage>
</organism>
<sequence length="128" mass="13637">MPVCEMMAGMRWCFLRRLVFVIVGLAFMGAATVQAMPPQNAEQATSLDAAMPCCDGSVSMHPAGTTAPFKGMTPECLKTMQCLGVPDRPTQAAAIGSPVRYSMIAYSLAERVPVGRSPEPLSFPPRTA</sequence>
<reference evidence="1 2" key="2">
    <citation type="journal article" date="2014" name="PLoS ONE">
        <title>Evolution of mitochondria reconstructed from the energy metabolism of living bacteria.</title>
        <authorList>
            <person name="Degli Esposti M."/>
            <person name="Chouaia B."/>
            <person name="Comandatore F."/>
            <person name="Crotti E."/>
            <person name="Sassera D."/>
            <person name="Lievens P.M."/>
            <person name="Daffonchio D."/>
            <person name="Bandi C."/>
        </authorList>
    </citation>
    <scope>NUCLEOTIDE SEQUENCE [LARGE SCALE GENOMIC DNA]</scope>
    <source>
        <strain evidence="1 2">SF2.1</strain>
    </source>
</reference>
<proteinExistence type="predicted"/>
<dbReference type="EMBL" id="CBLX010000012">
    <property type="protein sequence ID" value="CDG39848.1"/>
    <property type="molecule type" value="Genomic_DNA"/>
</dbReference>
<evidence type="ECO:0000313" key="1">
    <source>
        <dbReference type="EMBL" id="CDG39848.1"/>
    </source>
</evidence>
<dbReference type="AlphaFoldDB" id="A0A060QGP4"/>
<gene>
    <name evidence="1" type="ORF">ASAP_1803</name>
</gene>
<comment type="caution">
    <text evidence="1">The sequence shown here is derived from an EMBL/GenBank/DDBJ whole genome shotgun (WGS) entry which is preliminary data.</text>
</comment>
<reference evidence="1 2" key="1">
    <citation type="journal article" date="2014" name="Genome Biol. Evol.">
        <title>Acetic acid bacteria genomes reveal functional traits for adaptation to life in insect guts.</title>
        <authorList>
            <person name="Chouaia B."/>
            <person name="Gaiarsa S."/>
            <person name="Crotti E."/>
            <person name="Comandatore F."/>
            <person name="Degli Esposti M."/>
            <person name="Ricci I."/>
            <person name="Alma A."/>
            <person name="Favia G."/>
            <person name="Bandi C."/>
            <person name="Daffonchio D."/>
        </authorList>
    </citation>
    <scope>NUCLEOTIDE SEQUENCE [LARGE SCALE GENOMIC DNA]</scope>
    <source>
        <strain evidence="1 2">SF2.1</strain>
    </source>
</reference>
<accession>A0A060QGP4</accession>
<name>A0A060QGP4_9PROT</name>
<dbReference type="Proteomes" id="UP000027583">
    <property type="component" value="Unassembled WGS sequence"/>
</dbReference>
<protein>
    <submittedName>
        <fullName evidence="1">Uncharacterized protein</fullName>
    </submittedName>
</protein>